<reference evidence="6 7" key="1">
    <citation type="journal article" date="2016" name="Mol. Biol. Evol.">
        <title>Comparative Genomics of Early-Diverging Mushroom-Forming Fungi Provides Insights into the Origins of Lignocellulose Decay Capabilities.</title>
        <authorList>
            <person name="Nagy L.G."/>
            <person name="Riley R."/>
            <person name="Tritt A."/>
            <person name="Adam C."/>
            <person name="Daum C."/>
            <person name="Floudas D."/>
            <person name="Sun H."/>
            <person name="Yadav J.S."/>
            <person name="Pangilinan J."/>
            <person name="Larsson K.H."/>
            <person name="Matsuura K."/>
            <person name="Barry K."/>
            <person name="Labutti K."/>
            <person name="Kuo R."/>
            <person name="Ohm R.A."/>
            <person name="Bhattacharya S.S."/>
            <person name="Shirouzu T."/>
            <person name="Yoshinaga Y."/>
            <person name="Martin F.M."/>
            <person name="Grigoriev I.V."/>
            <person name="Hibbett D.S."/>
        </authorList>
    </citation>
    <scope>NUCLEOTIDE SEQUENCE [LARGE SCALE GENOMIC DNA]</scope>
    <source>
        <strain evidence="6 7">L-15889</strain>
    </source>
</reference>
<dbReference type="InterPro" id="IPR036259">
    <property type="entry name" value="MFS_trans_sf"/>
</dbReference>
<evidence type="ECO:0008006" key="8">
    <source>
        <dbReference type="Google" id="ProtNLM"/>
    </source>
</evidence>
<comment type="subcellular location">
    <subcellularLocation>
        <location evidence="1">Membrane</location>
    </subcellularLocation>
</comment>
<dbReference type="SUPFAM" id="SSF103473">
    <property type="entry name" value="MFS general substrate transporter"/>
    <property type="match status" value="1"/>
</dbReference>
<dbReference type="EMBL" id="KV429067">
    <property type="protein sequence ID" value="KZT68354.1"/>
    <property type="molecule type" value="Genomic_DNA"/>
</dbReference>
<keyword evidence="7" id="KW-1185">Reference proteome</keyword>
<organism evidence="6 7">
    <name type="scientific">Daedalea quercina L-15889</name>
    <dbReference type="NCBI Taxonomy" id="1314783"/>
    <lineage>
        <taxon>Eukaryota</taxon>
        <taxon>Fungi</taxon>
        <taxon>Dikarya</taxon>
        <taxon>Basidiomycota</taxon>
        <taxon>Agaricomycotina</taxon>
        <taxon>Agaricomycetes</taxon>
        <taxon>Polyporales</taxon>
        <taxon>Fomitopsis</taxon>
    </lineage>
</organism>
<dbReference type="Gene3D" id="1.20.1250.20">
    <property type="entry name" value="MFS general substrate transporter like domains"/>
    <property type="match status" value="1"/>
</dbReference>
<name>A0A165PLJ0_9APHY</name>
<evidence type="ECO:0000256" key="4">
    <source>
        <dbReference type="ARBA" id="ARBA00023136"/>
    </source>
</evidence>
<evidence type="ECO:0000256" key="3">
    <source>
        <dbReference type="ARBA" id="ARBA00022989"/>
    </source>
</evidence>
<accession>A0A165PLJ0</accession>
<gene>
    <name evidence="6" type="ORF">DAEQUDRAFT_766354</name>
</gene>
<feature type="transmembrane region" description="Helical" evidence="5">
    <location>
        <begin position="37"/>
        <end position="56"/>
    </location>
</feature>
<feature type="transmembrane region" description="Helical" evidence="5">
    <location>
        <begin position="6"/>
        <end position="25"/>
    </location>
</feature>
<evidence type="ECO:0000256" key="1">
    <source>
        <dbReference type="ARBA" id="ARBA00004370"/>
    </source>
</evidence>
<dbReference type="Proteomes" id="UP000076727">
    <property type="component" value="Unassembled WGS sequence"/>
</dbReference>
<evidence type="ECO:0000256" key="2">
    <source>
        <dbReference type="ARBA" id="ARBA00022692"/>
    </source>
</evidence>
<evidence type="ECO:0000313" key="7">
    <source>
        <dbReference type="Proteomes" id="UP000076727"/>
    </source>
</evidence>
<keyword evidence="3 5" id="KW-1133">Transmembrane helix</keyword>
<dbReference type="GO" id="GO:0016020">
    <property type="term" value="C:membrane"/>
    <property type="evidence" value="ECO:0007669"/>
    <property type="project" value="UniProtKB-SubCell"/>
</dbReference>
<dbReference type="STRING" id="1314783.A0A165PLJ0"/>
<evidence type="ECO:0000256" key="5">
    <source>
        <dbReference type="SAM" id="Phobius"/>
    </source>
</evidence>
<evidence type="ECO:0000313" key="6">
    <source>
        <dbReference type="EMBL" id="KZT68354.1"/>
    </source>
</evidence>
<keyword evidence="2 5" id="KW-0812">Transmembrane</keyword>
<keyword evidence="4 5" id="KW-0472">Membrane</keyword>
<proteinExistence type="predicted"/>
<dbReference type="AlphaFoldDB" id="A0A165PLJ0"/>
<dbReference type="OrthoDB" id="2153661at2759"/>
<sequence>MVGLSGYIVLGAIGKTGAVIGTQAFTPIENHLGKRWTFIIAAICGLAGVLVTYLFVPDMTGDDLADEDAKWLCYLAENGWDGEIRDERDGAALTEKIRVGPRGDDSALEME</sequence>
<protein>
    <recommendedName>
        <fullName evidence="8">Major facilitator superfamily (MFS) profile domain-containing protein</fullName>
    </recommendedName>
</protein>
<dbReference type="InterPro" id="IPR005828">
    <property type="entry name" value="MFS_sugar_transport-like"/>
</dbReference>
<dbReference type="Pfam" id="PF00083">
    <property type="entry name" value="Sugar_tr"/>
    <property type="match status" value="1"/>
</dbReference>
<dbReference type="GO" id="GO:0022857">
    <property type="term" value="F:transmembrane transporter activity"/>
    <property type="evidence" value="ECO:0007669"/>
    <property type="project" value="InterPro"/>
</dbReference>